<protein>
    <submittedName>
        <fullName evidence="2">Uncharacterized protein</fullName>
    </submittedName>
</protein>
<evidence type="ECO:0000313" key="3">
    <source>
        <dbReference type="Proteomes" id="UP000800094"/>
    </source>
</evidence>
<dbReference type="GeneID" id="54575147"/>
<evidence type="ECO:0000256" key="1">
    <source>
        <dbReference type="SAM" id="MobiDB-lite"/>
    </source>
</evidence>
<dbReference type="EMBL" id="ML987195">
    <property type="protein sequence ID" value="KAF2248644.1"/>
    <property type="molecule type" value="Genomic_DNA"/>
</dbReference>
<feature type="compositionally biased region" description="Basic and acidic residues" evidence="1">
    <location>
        <begin position="86"/>
        <end position="98"/>
    </location>
</feature>
<gene>
    <name evidence="2" type="ORF">BU26DRAFT_303451</name>
</gene>
<name>A0A6A6IDJ3_9PLEO</name>
<dbReference type="AlphaFoldDB" id="A0A6A6IDJ3"/>
<proteinExistence type="predicted"/>
<feature type="region of interest" description="Disordered" evidence="1">
    <location>
        <begin position="72"/>
        <end position="99"/>
    </location>
</feature>
<dbReference type="Proteomes" id="UP000800094">
    <property type="component" value="Unassembled WGS sequence"/>
</dbReference>
<sequence length="232" mass="26296">MIQFLPCRRNSYDGRIIRDCLPGSEISLRGDRKSQKRDVERLLSSEGRASYNLRPPYLYDLYLALRTSYDSRNNRESSSTNHRSRERWEGSISEETKSDTTSGSHLAMLKFGVRLDISCGLGATNIFHIRARFRRHLRGEYIKTATSKKLLIANTQCLRVSIFASTNRGLSPIVKVLFRGPGLQQLRLQRSNIASQGPAASQACMSVTMDTLRVDVQPRFSDLHQCQCSLPP</sequence>
<evidence type="ECO:0000313" key="2">
    <source>
        <dbReference type="EMBL" id="KAF2248644.1"/>
    </source>
</evidence>
<dbReference type="RefSeq" id="XP_033683648.1">
    <property type="nucleotide sequence ID" value="XM_033821817.1"/>
</dbReference>
<keyword evidence="3" id="KW-1185">Reference proteome</keyword>
<accession>A0A6A6IDJ3</accession>
<feature type="compositionally biased region" description="Polar residues" evidence="1">
    <location>
        <begin position="72"/>
        <end position="81"/>
    </location>
</feature>
<organism evidence="2 3">
    <name type="scientific">Trematosphaeria pertusa</name>
    <dbReference type="NCBI Taxonomy" id="390896"/>
    <lineage>
        <taxon>Eukaryota</taxon>
        <taxon>Fungi</taxon>
        <taxon>Dikarya</taxon>
        <taxon>Ascomycota</taxon>
        <taxon>Pezizomycotina</taxon>
        <taxon>Dothideomycetes</taxon>
        <taxon>Pleosporomycetidae</taxon>
        <taxon>Pleosporales</taxon>
        <taxon>Massarineae</taxon>
        <taxon>Trematosphaeriaceae</taxon>
        <taxon>Trematosphaeria</taxon>
    </lineage>
</organism>
<reference evidence="2" key="1">
    <citation type="journal article" date="2020" name="Stud. Mycol.">
        <title>101 Dothideomycetes genomes: a test case for predicting lifestyles and emergence of pathogens.</title>
        <authorList>
            <person name="Haridas S."/>
            <person name="Albert R."/>
            <person name="Binder M."/>
            <person name="Bloem J."/>
            <person name="Labutti K."/>
            <person name="Salamov A."/>
            <person name="Andreopoulos B."/>
            <person name="Baker S."/>
            <person name="Barry K."/>
            <person name="Bills G."/>
            <person name="Bluhm B."/>
            <person name="Cannon C."/>
            <person name="Castanera R."/>
            <person name="Culley D."/>
            <person name="Daum C."/>
            <person name="Ezra D."/>
            <person name="Gonzalez J."/>
            <person name="Henrissat B."/>
            <person name="Kuo A."/>
            <person name="Liang C."/>
            <person name="Lipzen A."/>
            <person name="Lutzoni F."/>
            <person name="Magnuson J."/>
            <person name="Mondo S."/>
            <person name="Nolan M."/>
            <person name="Ohm R."/>
            <person name="Pangilinan J."/>
            <person name="Park H.-J."/>
            <person name="Ramirez L."/>
            <person name="Alfaro M."/>
            <person name="Sun H."/>
            <person name="Tritt A."/>
            <person name="Yoshinaga Y."/>
            <person name="Zwiers L.-H."/>
            <person name="Turgeon B."/>
            <person name="Goodwin S."/>
            <person name="Spatafora J."/>
            <person name="Crous P."/>
            <person name="Grigoriev I."/>
        </authorList>
    </citation>
    <scope>NUCLEOTIDE SEQUENCE</scope>
    <source>
        <strain evidence="2">CBS 122368</strain>
    </source>
</reference>